<evidence type="ECO:0000256" key="5">
    <source>
        <dbReference type="ARBA" id="ARBA00023136"/>
    </source>
</evidence>
<protein>
    <submittedName>
        <fullName evidence="8">FtsW/RodA/SpoVE family cell cycle protein</fullName>
    </submittedName>
</protein>
<keyword evidence="5 7" id="KW-0472">Membrane</keyword>
<feature type="transmembrane region" description="Helical" evidence="7">
    <location>
        <begin position="306"/>
        <end position="324"/>
    </location>
</feature>
<comment type="caution">
    <text evidence="8">The sequence shown here is derived from an EMBL/GenBank/DDBJ whole genome shotgun (WGS) entry which is preliminary data.</text>
</comment>
<dbReference type="PROSITE" id="PS00428">
    <property type="entry name" value="FTSW_RODA_SPOVE"/>
    <property type="match status" value="1"/>
</dbReference>
<keyword evidence="3" id="KW-0133">Cell shape</keyword>
<accession>A0ABV4D868</accession>
<evidence type="ECO:0000313" key="9">
    <source>
        <dbReference type="Proteomes" id="UP001565242"/>
    </source>
</evidence>
<dbReference type="RefSeq" id="WP_271328264.1">
    <property type="nucleotide sequence ID" value="NZ_BAAFQO010000005.1"/>
</dbReference>
<feature type="region of interest" description="Disordered" evidence="6">
    <location>
        <begin position="414"/>
        <end position="438"/>
    </location>
</feature>
<feature type="transmembrane region" description="Helical" evidence="7">
    <location>
        <begin position="134"/>
        <end position="151"/>
    </location>
</feature>
<proteinExistence type="predicted"/>
<evidence type="ECO:0000256" key="7">
    <source>
        <dbReference type="SAM" id="Phobius"/>
    </source>
</evidence>
<sequence length="438" mass="48831">MNNKTNTIKKKKKQSKSKLSFDSRIDYALILPAFLLTAIGLYAIWVAVSHDYPTQAVKMVGQQGTWIIVGVILALIVMHMDSRLLWNLTPVFYGFGLILMVLPIFFYSQSVYDLTGAKNWIAFHNTNLFQPSELMKIAYILFLARIVVSFQNKLKKRYIRDDFILIGKITLATFPIAVLAALQEDFGTFMVFLAIAAGIVLVSGVSWKIILPVLAAVALVAAGIVAMVMNPQGQELLGNVFSQYQVNRFLAWLQPFEYTQSFSLQQSRALIAIGVGGLFGRGFGVANVNVPVRESDMIFTVIGEDFGFVGSTFVILLYFALIYRMIRVTFQSNNQFYIFISTGIIMMILFHVFENIGAAIGLLPLTGIPLPFISQGGSALISNIIGLGLVLSMKYNQLPEFVMVREAGRKSLENKKARLSRTSQQQRVKATGRRRSSK</sequence>
<dbReference type="PANTHER" id="PTHR30474">
    <property type="entry name" value="CELL CYCLE PROTEIN"/>
    <property type="match status" value="1"/>
</dbReference>
<feature type="transmembrane region" description="Helical" evidence="7">
    <location>
        <begin position="209"/>
        <end position="229"/>
    </location>
</feature>
<keyword evidence="9" id="KW-1185">Reference proteome</keyword>
<feature type="transmembrane region" description="Helical" evidence="7">
    <location>
        <begin position="84"/>
        <end position="106"/>
    </location>
</feature>
<feature type="transmembrane region" description="Helical" evidence="7">
    <location>
        <begin position="186"/>
        <end position="202"/>
    </location>
</feature>
<comment type="subcellular location">
    <subcellularLocation>
        <location evidence="1">Membrane</location>
        <topology evidence="1">Multi-pass membrane protein</topology>
    </subcellularLocation>
</comment>
<feature type="transmembrane region" description="Helical" evidence="7">
    <location>
        <begin position="163"/>
        <end position="180"/>
    </location>
</feature>
<gene>
    <name evidence="8" type="ORF">AALM99_02295</name>
</gene>
<feature type="transmembrane region" description="Helical" evidence="7">
    <location>
        <begin position="60"/>
        <end position="77"/>
    </location>
</feature>
<reference evidence="8 9" key="1">
    <citation type="submission" date="2024-03" db="EMBL/GenBank/DDBJ databases">
        <title>Mouse gut bacterial collection (mGBC) of GemPharmatech.</title>
        <authorList>
            <person name="He Y."/>
            <person name="Dong L."/>
            <person name="Wu D."/>
            <person name="Gao X."/>
            <person name="Lin Z."/>
        </authorList>
    </citation>
    <scope>NUCLEOTIDE SEQUENCE [LARGE SCALE GENOMIC DNA]</scope>
    <source>
        <strain evidence="8 9">20-218</strain>
    </source>
</reference>
<keyword evidence="4 7" id="KW-1133">Transmembrane helix</keyword>
<dbReference type="Pfam" id="PF01098">
    <property type="entry name" value="FTSW_RODA_SPOVE"/>
    <property type="match status" value="1"/>
</dbReference>
<organism evidence="8 9">
    <name type="scientific">Lactococcus muris</name>
    <dbReference type="NCBI Taxonomy" id="2941330"/>
    <lineage>
        <taxon>Bacteria</taxon>
        <taxon>Bacillati</taxon>
        <taxon>Bacillota</taxon>
        <taxon>Bacilli</taxon>
        <taxon>Lactobacillales</taxon>
        <taxon>Streptococcaceae</taxon>
        <taxon>Lactococcus</taxon>
    </lineage>
</organism>
<dbReference type="InterPro" id="IPR018365">
    <property type="entry name" value="Cell_cycle_FtsW-rel_CS"/>
</dbReference>
<feature type="transmembrane region" description="Helical" evidence="7">
    <location>
        <begin position="336"/>
        <end position="353"/>
    </location>
</feature>
<dbReference type="Proteomes" id="UP001565242">
    <property type="component" value="Unassembled WGS sequence"/>
</dbReference>
<evidence type="ECO:0000256" key="6">
    <source>
        <dbReference type="SAM" id="MobiDB-lite"/>
    </source>
</evidence>
<evidence type="ECO:0000256" key="1">
    <source>
        <dbReference type="ARBA" id="ARBA00004141"/>
    </source>
</evidence>
<dbReference type="InterPro" id="IPR001182">
    <property type="entry name" value="FtsW/RodA"/>
</dbReference>
<evidence type="ECO:0000313" key="8">
    <source>
        <dbReference type="EMBL" id="MEY8537279.1"/>
    </source>
</evidence>
<evidence type="ECO:0000256" key="2">
    <source>
        <dbReference type="ARBA" id="ARBA00022692"/>
    </source>
</evidence>
<name>A0ABV4D868_9LACT</name>
<dbReference type="EMBL" id="JBCLSQ010000004">
    <property type="protein sequence ID" value="MEY8537279.1"/>
    <property type="molecule type" value="Genomic_DNA"/>
</dbReference>
<feature type="transmembrane region" description="Helical" evidence="7">
    <location>
        <begin position="373"/>
        <end position="393"/>
    </location>
</feature>
<evidence type="ECO:0000256" key="4">
    <source>
        <dbReference type="ARBA" id="ARBA00022989"/>
    </source>
</evidence>
<evidence type="ECO:0000256" key="3">
    <source>
        <dbReference type="ARBA" id="ARBA00022960"/>
    </source>
</evidence>
<feature type="transmembrane region" description="Helical" evidence="7">
    <location>
        <begin position="27"/>
        <end position="48"/>
    </location>
</feature>
<dbReference type="PANTHER" id="PTHR30474:SF1">
    <property type="entry name" value="PEPTIDOGLYCAN GLYCOSYLTRANSFERASE MRDB"/>
    <property type="match status" value="1"/>
</dbReference>
<keyword evidence="2 7" id="KW-0812">Transmembrane</keyword>